<evidence type="ECO:0000256" key="1">
    <source>
        <dbReference type="SAM" id="MobiDB-lite"/>
    </source>
</evidence>
<gene>
    <name evidence="2" type="ORF">NKR23_g4641</name>
</gene>
<name>A0AA38RIU6_9PEZI</name>
<accession>A0AA38RIU6</accession>
<organism evidence="2 3">
    <name type="scientific">Pleurostoma richardsiae</name>
    <dbReference type="NCBI Taxonomy" id="41990"/>
    <lineage>
        <taxon>Eukaryota</taxon>
        <taxon>Fungi</taxon>
        <taxon>Dikarya</taxon>
        <taxon>Ascomycota</taxon>
        <taxon>Pezizomycotina</taxon>
        <taxon>Sordariomycetes</taxon>
        <taxon>Sordariomycetidae</taxon>
        <taxon>Calosphaeriales</taxon>
        <taxon>Pleurostomataceae</taxon>
        <taxon>Pleurostoma</taxon>
    </lineage>
</organism>
<evidence type="ECO:0000313" key="3">
    <source>
        <dbReference type="Proteomes" id="UP001174694"/>
    </source>
</evidence>
<keyword evidence="3" id="KW-1185">Reference proteome</keyword>
<dbReference type="Proteomes" id="UP001174694">
    <property type="component" value="Unassembled WGS sequence"/>
</dbReference>
<protein>
    <submittedName>
        <fullName evidence="2">DUF1479 domain protein</fullName>
    </submittedName>
</protein>
<comment type="caution">
    <text evidence="2">The sequence shown here is derived from an EMBL/GenBank/DDBJ whole genome shotgun (WGS) entry which is preliminary data.</text>
</comment>
<reference evidence="2" key="1">
    <citation type="submission" date="2022-07" db="EMBL/GenBank/DDBJ databases">
        <title>Fungi with potential for degradation of polypropylene.</title>
        <authorList>
            <person name="Gostincar C."/>
        </authorList>
    </citation>
    <scope>NUCLEOTIDE SEQUENCE</scope>
    <source>
        <strain evidence="2">EXF-13308</strain>
    </source>
</reference>
<evidence type="ECO:0000313" key="2">
    <source>
        <dbReference type="EMBL" id="KAJ9149091.1"/>
    </source>
</evidence>
<feature type="region of interest" description="Disordered" evidence="1">
    <location>
        <begin position="1"/>
        <end position="20"/>
    </location>
</feature>
<dbReference type="PANTHER" id="PTHR30613:SF1">
    <property type="entry name" value="DUF1479 DOMAIN PROTEIN (AFU_ORTHOLOGUE AFUA_5G09280)"/>
    <property type="match status" value="1"/>
</dbReference>
<dbReference type="InterPro" id="IPR010856">
    <property type="entry name" value="Gig2-like"/>
</dbReference>
<dbReference type="InterPro" id="IPR027443">
    <property type="entry name" value="IPNS-like_sf"/>
</dbReference>
<dbReference type="SUPFAM" id="SSF51197">
    <property type="entry name" value="Clavaminate synthase-like"/>
    <property type="match status" value="1"/>
</dbReference>
<dbReference type="Gene3D" id="2.60.120.330">
    <property type="entry name" value="B-lactam Antibiotic, Isopenicillin N Synthase, Chain"/>
    <property type="match status" value="1"/>
</dbReference>
<dbReference type="AlphaFoldDB" id="A0AA38RIU6"/>
<dbReference type="EMBL" id="JANBVO010000011">
    <property type="protein sequence ID" value="KAJ9149091.1"/>
    <property type="molecule type" value="Genomic_DNA"/>
</dbReference>
<dbReference type="PANTHER" id="PTHR30613">
    <property type="entry name" value="UNCHARACTERIZED PROTEIN YBIU-RELATED"/>
    <property type="match status" value="1"/>
</dbReference>
<proteinExistence type="predicted"/>
<sequence>MPGKTSNQWPPWPEYGSKVPKDTQDPDFVLAKRTIITEYGHDQLRKSWIRVCERLREITDEIAGLGSDIIPVVSASSILQTGLDAEEEARVRRTGCLVVKGVLPKTTAERLYSDLQAYRVENKEHIRGWPVESPSMLILYNTPVQNAIRSNPDHLKLQRYLNNMWGDKTNMSSPEPLMFLDGLRDRPPKQEFLGLGPHIDAGSLSRWADVTYRKAYRDIFSGNFDRYDPWDLSVRQHANQELFPGNAHTPVFRSFQGWTALTRAAPSEGSLLVYPELAATLAYVLLRPFFSPPPASEDIMDATKWTIDESGFFPGTEKPQSQRLSRSSHPHLRLEECMTHVPPMDPGDTIWWHSDLCHAVDPDHLGKENAAVAFVAACPTTKVNKQFVKAQLDAVLAGRPPPQHEGSTDLWETRMKDYSGQESFSEEARAAFGYNL</sequence>
<dbReference type="Pfam" id="PF07350">
    <property type="entry name" value="Gig2-like"/>
    <property type="match status" value="1"/>
</dbReference>